<dbReference type="EC" id="4.2.3.-" evidence="1"/>
<organism evidence="3 4">
    <name type="scientific">Pendulispora brunnea</name>
    <dbReference type="NCBI Taxonomy" id="2905690"/>
    <lineage>
        <taxon>Bacteria</taxon>
        <taxon>Pseudomonadati</taxon>
        <taxon>Myxococcota</taxon>
        <taxon>Myxococcia</taxon>
        <taxon>Myxococcales</taxon>
        <taxon>Sorangiineae</taxon>
        <taxon>Pendulisporaceae</taxon>
        <taxon>Pendulispora</taxon>
    </lineage>
</organism>
<keyword evidence="1" id="KW-0460">Magnesium</keyword>
<keyword evidence="1" id="KW-0479">Metal-binding</keyword>
<evidence type="ECO:0000313" key="4">
    <source>
        <dbReference type="Proteomes" id="UP001379533"/>
    </source>
</evidence>
<dbReference type="RefSeq" id="WP_394843470.1">
    <property type="nucleotide sequence ID" value="NZ_CP089982.1"/>
</dbReference>
<comment type="similarity">
    <text evidence="1">Belongs to the terpene synthase family.</text>
</comment>
<comment type="cofactor">
    <cofactor evidence="1">
        <name>Mg(2+)</name>
        <dbReference type="ChEBI" id="CHEBI:18420"/>
    </cofactor>
</comment>
<dbReference type="Pfam" id="PF19086">
    <property type="entry name" value="Terpene_syn_C_2"/>
    <property type="match status" value="2"/>
</dbReference>
<dbReference type="InterPro" id="IPR034686">
    <property type="entry name" value="Terpene_cyclase-like_2"/>
</dbReference>
<protein>
    <recommendedName>
        <fullName evidence="1">Terpene synthase</fullName>
        <ecNumber evidence="1">4.2.3.-</ecNumber>
    </recommendedName>
</protein>
<dbReference type="SFLD" id="SFLDG01020">
    <property type="entry name" value="Terpene_Cyclase_Like_2"/>
    <property type="match status" value="2"/>
</dbReference>
<sequence>MTSFHVAHPPRRNAHWESAREHGKAWALAMGMLGGRPWSEDAFDAMEIARMCALGFPDAPSLALNLLNDWFVWALFVDDHCVMAFKRSRNVDGATQYVERLVAVMAGERPAKANPAELGLADVWARTADVMSADFMKRLARSTTELLRGNSWELAHMARERTPDPFEYVGFRRHGGRHLWATNLVEISQGTELPDELRATPPLRTLEEAFADGLALLNDIHSYEREIASERETSNAVRVAATFLDCGAGEAVRHVETLRAARLQRFEHAALTELIPYLEERGANASVHARAIEYVNALRDYQSGIAEAHRHSSRYTSGPRDASSRPTRYRERHSLRKNSAGYPFALPSFYMPWKPTVNPHLAEARFYGRRWAQEMGIVGEAPGCVWDARRYDSLELVLFAALTHPRAPRAKLEHLGIWDIWAFALDDHFVRAYKATHDLAGAKAFVERLPAFMPQGSAAAPHPTSPVERGLADVWTRTAPGMRDEVRSRFPDYVMAFAEGNLWELGNDVQKRIADPIDYVEMRRKTSGTELSTQLGFLSMAEPLPIELANSTQLRNLVHAFADNVGFRNDIFSYRKEIEDERDVNNGVLVLQHFFQCELQQAVEVANAVMTCSVQRFERIVTTDLHSLFDELRLNARDRQAVREHAGALASWLAGDLAWYGETGRYAAR</sequence>
<evidence type="ECO:0000256" key="2">
    <source>
        <dbReference type="SAM" id="MobiDB-lite"/>
    </source>
</evidence>
<feature type="region of interest" description="Disordered" evidence="2">
    <location>
        <begin position="309"/>
        <end position="332"/>
    </location>
</feature>
<dbReference type="PANTHER" id="PTHR35201:SF4">
    <property type="entry name" value="BETA-PINACENE SYNTHASE-RELATED"/>
    <property type="match status" value="1"/>
</dbReference>
<keyword evidence="1" id="KW-0456">Lyase</keyword>
<dbReference type="Proteomes" id="UP001379533">
    <property type="component" value="Chromosome"/>
</dbReference>
<dbReference type="PANTHER" id="PTHR35201">
    <property type="entry name" value="TERPENE SYNTHASE"/>
    <property type="match status" value="1"/>
</dbReference>
<dbReference type="EMBL" id="CP089982">
    <property type="protein sequence ID" value="WXA92871.1"/>
    <property type="molecule type" value="Genomic_DNA"/>
</dbReference>
<dbReference type="SFLD" id="SFLDS00005">
    <property type="entry name" value="Isoprenoid_Synthase_Type_I"/>
    <property type="match status" value="2"/>
</dbReference>
<reference evidence="3 4" key="1">
    <citation type="submission" date="2021-12" db="EMBL/GenBank/DDBJ databases">
        <title>Discovery of the Pendulisporaceae a myxobacterial family with distinct sporulation behavior and unique specialized metabolism.</title>
        <authorList>
            <person name="Garcia R."/>
            <person name="Popoff A."/>
            <person name="Bader C.D."/>
            <person name="Loehr J."/>
            <person name="Walesch S."/>
            <person name="Walt C."/>
            <person name="Boldt J."/>
            <person name="Bunk B."/>
            <person name="Haeckl F.J.F.P.J."/>
            <person name="Gunesch A.P."/>
            <person name="Birkelbach J."/>
            <person name="Nuebel U."/>
            <person name="Pietschmann T."/>
            <person name="Bach T."/>
            <person name="Mueller R."/>
        </authorList>
    </citation>
    <scope>NUCLEOTIDE SEQUENCE [LARGE SCALE GENOMIC DNA]</scope>
    <source>
        <strain evidence="3 4">MSr12523</strain>
    </source>
</reference>
<evidence type="ECO:0000256" key="1">
    <source>
        <dbReference type="RuleBase" id="RU366034"/>
    </source>
</evidence>
<name>A0ABZ2K927_9BACT</name>
<keyword evidence="4" id="KW-1185">Reference proteome</keyword>
<accession>A0ABZ2K927</accession>
<dbReference type="SUPFAM" id="SSF48576">
    <property type="entry name" value="Terpenoid synthases"/>
    <property type="match status" value="2"/>
</dbReference>
<dbReference type="InterPro" id="IPR008949">
    <property type="entry name" value="Isoprenoid_synthase_dom_sf"/>
</dbReference>
<proteinExistence type="inferred from homology"/>
<gene>
    <name evidence="3" type="ORF">LZC95_41290</name>
</gene>
<evidence type="ECO:0000313" key="3">
    <source>
        <dbReference type="EMBL" id="WXA92871.1"/>
    </source>
</evidence>
<dbReference type="Gene3D" id="1.10.600.10">
    <property type="entry name" value="Farnesyl Diphosphate Synthase"/>
    <property type="match status" value="2"/>
</dbReference>